<evidence type="ECO:0000256" key="2">
    <source>
        <dbReference type="ARBA" id="ARBA00023054"/>
    </source>
</evidence>
<reference evidence="3" key="1">
    <citation type="submission" date="2020-11" db="EMBL/GenBank/DDBJ databases">
        <authorList>
            <person name="Tran Van P."/>
        </authorList>
    </citation>
    <scope>NUCLEOTIDE SEQUENCE</scope>
</reference>
<dbReference type="InterPro" id="IPR008555">
    <property type="entry name" value="SIKE"/>
</dbReference>
<sequence>MAVSVNQLLLDAKKLVTKLKDYDTKTDHLMARSQTLNKSVEAMKEV</sequence>
<dbReference type="Proteomes" id="UP000728032">
    <property type="component" value="Unassembled WGS sequence"/>
</dbReference>
<dbReference type="EMBL" id="CAJPVJ010043960">
    <property type="protein sequence ID" value="CAG2182314.1"/>
    <property type="molecule type" value="Genomic_DNA"/>
</dbReference>
<evidence type="ECO:0000313" key="3">
    <source>
        <dbReference type="EMBL" id="CAD7665177.1"/>
    </source>
</evidence>
<evidence type="ECO:0000256" key="1">
    <source>
        <dbReference type="ARBA" id="ARBA00005537"/>
    </source>
</evidence>
<name>A0A7R9R1P1_9ACAR</name>
<dbReference type="OrthoDB" id="21214at2759"/>
<gene>
    <name evidence="3" type="ORF">ONB1V03_LOCUS21735</name>
</gene>
<dbReference type="AlphaFoldDB" id="A0A7R9R1P1"/>
<accession>A0A7R9R1P1</accession>
<keyword evidence="4" id="KW-1185">Reference proteome</keyword>
<dbReference type="Pfam" id="PF05769">
    <property type="entry name" value="SIKE"/>
    <property type="match status" value="1"/>
</dbReference>
<organism evidence="3">
    <name type="scientific">Oppiella nova</name>
    <dbReference type="NCBI Taxonomy" id="334625"/>
    <lineage>
        <taxon>Eukaryota</taxon>
        <taxon>Metazoa</taxon>
        <taxon>Ecdysozoa</taxon>
        <taxon>Arthropoda</taxon>
        <taxon>Chelicerata</taxon>
        <taxon>Arachnida</taxon>
        <taxon>Acari</taxon>
        <taxon>Acariformes</taxon>
        <taxon>Sarcoptiformes</taxon>
        <taxon>Oribatida</taxon>
        <taxon>Brachypylina</taxon>
        <taxon>Oppioidea</taxon>
        <taxon>Oppiidae</taxon>
        <taxon>Oppiella</taxon>
    </lineage>
</organism>
<keyword evidence="2" id="KW-0175">Coiled coil</keyword>
<evidence type="ECO:0000313" key="4">
    <source>
        <dbReference type="Proteomes" id="UP000728032"/>
    </source>
</evidence>
<proteinExistence type="inferred from homology"/>
<dbReference type="EMBL" id="OC958785">
    <property type="protein sequence ID" value="CAD7665177.1"/>
    <property type="molecule type" value="Genomic_DNA"/>
</dbReference>
<comment type="similarity">
    <text evidence="1">Belongs to the SIKE family.</text>
</comment>
<protein>
    <submittedName>
        <fullName evidence="3">Uncharacterized protein</fullName>
    </submittedName>
</protein>